<dbReference type="STRING" id="698492.A0A0E9NDP0"/>
<keyword evidence="3 10" id="KW-0812">Transmembrane</keyword>
<dbReference type="PRINTS" id="PR00219">
    <property type="entry name" value="SYNAPTOBREVN"/>
</dbReference>
<dbReference type="Pfam" id="PF13774">
    <property type="entry name" value="Longin"/>
    <property type="match status" value="1"/>
</dbReference>
<dbReference type="GO" id="GO:0015031">
    <property type="term" value="P:protein transport"/>
    <property type="evidence" value="ECO:0007669"/>
    <property type="project" value="UniProtKB-KW"/>
</dbReference>
<evidence type="ECO:0000259" key="11">
    <source>
        <dbReference type="PROSITE" id="PS50859"/>
    </source>
</evidence>
<reference evidence="13 14" key="1">
    <citation type="journal article" date="2011" name="J. Gen. Appl. Microbiol.">
        <title>Draft genome sequencing of the enigmatic yeast Saitoella complicata.</title>
        <authorList>
            <person name="Nishida H."/>
            <person name="Hamamoto M."/>
            <person name="Sugiyama J."/>
        </authorList>
    </citation>
    <scope>NUCLEOTIDE SEQUENCE [LARGE SCALE GENOMIC DNA]</scope>
    <source>
        <strain evidence="13 14">NRRL Y-17804</strain>
    </source>
</reference>
<dbReference type="SUPFAM" id="SSF64356">
    <property type="entry name" value="SNARE-like"/>
    <property type="match status" value="1"/>
</dbReference>
<dbReference type="InterPro" id="IPR051097">
    <property type="entry name" value="Synaptobrevin-like_transport"/>
</dbReference>
<dbReference type="EMBL" id="BACD03000011">
    <property type="protein sequence ID" value="GAO47913.1"/>
    <property type="molecule type" value="Genomic_DNA"/>
</dbReference>
<evidence type="ECO:0000313" key="13">
    <source>
        <dbReference type="EMBL" id="GAO47913.1"/>
    </source>
</evidence>
<dbReference type="OMA" id="NTKLMIM"/>
<feature type="domain" description="Longin" evidence="11">
    <location>
        <begin position="37"/>
        <end position="148"/>
    </location>
</feature>
<dbReference type="PROSITE" id="PS00417">
    <property type="entry name" value="SYNAPTOBREVIN"/>
    <property type="match status" value="1"/>
</dbReference>
<dbReference type="PROSITE" id="PS50892">
    <property type="entry name" value="V_SNARE"/>
    <property type="match status" value="1"/>
</dbReference>
<dbReference type="Gene3D" id="3.30.450.50">
    <property type="entry name" value="Longin domain"/>
    <property type="match status" value="1"/>
</dbReference>
<evidence type="ECO:0000259" key="12">
    <source>
        <dbReference type="PROSITE" id="PS50892"/>
    </source>
</evidence>
<dbReference type="GO" id="GO:0016020">
    <property type="term" value="C:membrane"/>
    <property type="evidence" value="ECO:0007669"/>
    <property type="project" value="InterPro"/>
</dbReference>
<dbReference type="GO" id="GO:0005737">
    <property type="term" value="C:cytoplasm"/>
    <property type="evidence" value="ECO:0007669"/>
    <property type="project" value="UniProtKB-ARBA"/>
</dbReference>
<evidence type="ECO:0000256" key="7">
    <source>
        <dbReference type="ARBA" id="ARBA00026133"/>
    </source>
</evidence>
<keyword evidence="4" id="KW-0653">Protein transport</keyword>
<organism evidence="13 14">
    <name type="scientific">Saitoella complicata (strain BCRC 22490 / CBS 7301 / JCM 7358 / NBRC 10748 / NRRL Y-17804)</name>
    <dbReference type="NCBI Taxonomy" id="698492"/>
    <lineage>
        <taxon>Eukaryota</taxon>
        <taxon>Fungi</taxon>
        <taxon>Dikarya</taxon>
        <taxon>Ascomycota</taxon>
        <taxon>Taphrinomycotina</taxon>
        <taxon>Taphrinomycotina incertae sedis</taxon>
        <taxon>Saitoella</taxon>
    </lineage>
</organism>
<comment type="subcellular location">
    <subcellularLocation>
        <location evidence="8">Endomembrane system</location>
        <topology evidence="8">Single-pass type IV membrane protein</topology>
    </subcellularLocation>
</comment>
<dbReference type="PANTHER" id="PTHR21136">
    <property type="entry name" value="SNARE PROTEINS"/>
    <property type="match status" value="1"/>
</dbReference>
<dbReference type="FunFam" id="1.20.5.110:FF:000004">
    <property type="entry name" value="Vesicle-associated membrane protein 7"/>
    <property type="match status" value="1"/>
</dbReference>
<reference evidence="13 14" key="2">
    <citation type="journal article" date="2014" name="J. Gen. Appl. Microbiol.">
        <title>The early diverging ascomycetous budding yeast Saitoella complicata has three histone deacetylases belonging to the Clr6, Hos2, and Rpd3 lineages.</title>
        <authorList>
            <person name="Nishida H."/>
            <person name="Matsumoto T."/>
            <person name="Kondo S."/>
            <person name="Hamamoto M."/>
            <person name="Yoshikawa H."/>
        </authorList>
    </citation>
    <scope>NUCLEOTIDE SEQUENCE [LARGE SCALE GENOMIC DNA]</scope>
    <source>
        <strain evidence="13 14">NRRL Y-17804</strain>
    </source>
</reference>
<comment type="similarity">
    <text evidence="1">Belongs to the synaptobrevin family.</text>
</comment>
<evidence type="ECO:0000256" key="6">
    <source>
        <dbReference type="ARBA" id="ARBA00023136"/>
    </source>
</evidence>
<dbReference type="InterPro" id="IPR011012">
    <property type="entry name" value="Longin-like_dom_sf"/>
</dbReference>
<keyword evidence="14" id="KW-1185">Reference proteome</keyword>
<keyword evidence="5 10" id="KW-1133">Transmembrane helix</keyword>
<dbReference type="CDD" id="cd15843">
    <property type="entry name" value="R-SNARE"/>
    <property type="match status" value="1"/>
</dbReference>
<dbReference type="PANTHER" id="PTHR21136:SF168">
    <property type="entry name" value="VESICLE-ASSOCIATED MEMBRANE PROTEIN 9"/>
    <property type="match status" value="1"/>
</dbReference>
<sequence length="267" mass="29124">MHCGTLLEAIPDKDAAFIAKRPSIVLFAMASSIFYCGIARGTVILSEHSSPSTSSDPSSVAAQVFPKITPGSKLTYVHGSNLIHYISSPATPTLPSGVTYLCIATEDVGRRVPFALLADIKARFTAEFGEEEVGAAEVYGMASFNSTLRERILWAEDGAPGAGNVGGPGNSDRAKQVKAEIDQVKDVMVQNIERVLERGERIDLLVNKTDQLNNQAFQFRKRSTALRRRMWWKSTRMLGLLIGTIVFLMYLAVGAACGLPGWQQCRR</sequence>
<comment type="caution">
    <text evidence="13">The sequence shown here is derived from an EMBL/GenBank/DDBJ whole genome shotgun (WGS) entry which is preliminary data.</text>
</comment>
<evidence type="ECO:0000256" key="2">
    <source>
        <dbReference type="ARBA" id="ARBA00022448"/>
    </source>
</evidence>
<dbReference type="Pfam" id="PF00957">
    <property type="entry name" value="Synaptobrevin"/>
    <property type="match status" value="1"/>
</dbReference>
<keyword evidence="9" id="KW-0175">Coiled coil</keyword>
<evidence type="ECO:0000256" key="4">
    <source>
        <dbReference type="ARBA" id="ARBA00022927"/>
    </source>
</evidence>
<dbReference type="GO" id="GO:0012505">
    <property type="term" value="C:endomembrane system"/>
    <property type="evidence" value="ECO:0007669"/>
    <property type="project" value="UniProtKB-SubCell"/>
</dbReference>
<keyword evidence="2" id="KW-0813">Transport</keyword>
<protein>
    <recommendedName>
        <fullName evidence="7">Synaptobrevin homolog YKT6</fullName>
    </recommendedName>
</protein>
<evidence type="ECO:0000256" key="5">
    <source>
        <dbReference type="ARBA" id="ARBA00022989"/>
    </source>
</evidence>
<reference evidence="13 14" key="3">
    <citation type="journal article" date="2015" name="Genome Announc.">
        <title>Draft Genome Sequence of the Archiascomycetous Yeast Saitoella complicata.</title>
        <authorList>
            <person name="Yamauchi K."/>
            <person name="Kondo S."/>
            <person name="Hamamoto M."/>
            <person name="Takahashi Y."/>
            <person name="Ogura Y."/>
            <person name="Hayashi T."/>
            <person name="Nishida H."/>
        </authorList>
    </citation>
    <scope>NUCLEOTIDE SEQUENCE [LARGE SCALE GENOMIC DNA]</scope>
    <source>
        <strain evidence="13 14">NRRL Y-17804</strain>
    </source>
</reference>
<keyword evidence="6 10" id="KW-0472">Membrane</keyword>
<dbReference type="InterPro" id="IPR042855">
    <property type="entry name" value="V_SNARE_CC"/>
</dbReference>
<name>A0A0E9NDP0_SAICN</name>
<evidence type="ECO:0000256" key="10">
    <source>
        <dbReference type="SAM" id="Phobius"/>
    </source>
</evidence>
<proteinExistence type="inferred from homology"/>
<evidence type="ECO:0000256" key="1">
    <source>
        <dbReference type="ARBA" id="ARBA00008025"/>
    </source>
</evidence>
<dbReference type="CDD" id="cd14824">
    <property type="entry name" value="Longin"/>
    <property type="match status" value="1"/>
</dbReference>
<dbReference type="PROSITE" id="PS50859">
    <property type="entry name" value="LONGIN"/>
    <property type="match status" value="1"/>
</dbReference>
<dbReference type="InterPro" id="IPR010908">
    <property type="entry name" value="Longin_dom"/>
</dbReference>
<dbReference type="SMART" id="SM01270">
    <property type="entry name" value="Longin"/>
    <property type="match status" value="1"/>
</dbReference>
<evidence type="ECO:0000256" key="8">
    <source>
        <dbReference type="ARBA" id="ARBA00046280"/>
    </source>
</evidence>
<gene>
    <name evidence="13" type="ORF">G7K_2109-t1</name>
</gene>
<evidence type="ECO:0000256" key="3">
    <source>
        <dbReference type="ARBA" id="ARBA00022692"/>
    </source>
</evidence>
<feature type="transmembrane region" description="Helical" evidence="10">
    <location>
        <begin position="237"/>
        <end position="262"/>
    </location>
</feature>
<dbReference type="SUPFAM" id="SSF58038">
    <property type="entry name" value="SNARE fusion complex"/>
    <property type="match status" value="1"/>
</dbReference>
<evidence type="ECO:0000256" key="9">
    <source>
        <dbReference type="PROSITE-ProRule" id="PRU00290"/>
    </source>
</evidence>
<dbReference type="Gene3D" id="1.20.5.110">
    <property type="match status" value="1"/>
</dbReference>
<accession>A0A0E9NDP0</accession>
<dbReference type="AlphaFoldDB" id="A0A0E9NDP0"/>
<dbReference type="InterPro" id="IPR001388">
    <property type="entry name" value="Synaptobrevin-like"/>
</dbReference>
<dbReference type="GO" id="GO:0016192">
    <property type="term" value="P:vesicle-mediated transport"/>
    <property type="evidence" value="ECO:0007669"/>
    <property type="project" value="InterPro"/>
</dbReference>
<feature type="domain" description="V-SNARE coiled-coil homology" evidence="12">
    <location>
        <begin position="173"/>
        <end position="233"/>
    </location>
</feature>
<evidence type="ECO:0000313" key="14">
    <source>
        <dbReference type="Proteomes" id="UP000033140"/>
    </source>
</evidence>
<dbReference type="Proteomes" id="UP000033140">
    <property type="component" value="Unassembled WGS sequence"/>
</dbReference>